<evidence type="ECO:0000313" key="5">
    <source>
        <dbReference type="Proteomes" id="UP000800093"/>
    </source>
</evidence>
<dbReference type="SUPFAM" id="SSF56601">
    <property type="entry name" value="beta-lactamase/transpeptidase-like"/>
    <property type="match status" value="1"/>
</dbReference>
<sequence>MSDFKDFVDKFTDPKKSAVLAVVALVADSEGNEFLNVTSGRTSLDTNANPVSRTSIFRQASTTKLITALAALKLVQSGLLALDDPHLIKSRLPELYDLDVLVSPPASVGGVGDEWVYEKRERDITLRMLLTHSSGVGYDMFDPRLIAWRESRGEQPKSLFGPVEEAFGCPLLFQPGEGWIYGGSLDWVGLLIKRVTGMGLGEVYRREVFDPVGCDQGIYFPVIRGEEGEKREGGGEADVEVVMTVVRKGETLEEHEVFLPTDELGGGGLYASSENYLKILADLIAPEPKLLNKEMMDVLFSPQFAEGSMPLKGLRDGAPIFASMTGALTGSMDTSNINHSLGGLLITGDEESVGMTAGTITWGGAFGTLWFVNREKGVAGYYATSVFPPGDVKSVELTGKFVKEVWRRVGQSKK</sequence>
<organism evidence="4 5">
    <name type="scientific">Lojkania enalia</name>
    <dbReference type="NCBI Taxonomy" id="147567"/>
    <lineage>
        <taxon>Eukaryota</taxon>
        <taxon>Fungi</taxon>
        <taxon>Dikarya</taxon>
        <taxon>Ascomycota</taxon>
        <taxon>Pezizomycotina</taxon>
        <taxon>Dothideomycetes</taxon>
        <taxon>Pleosporomycetidae</taxon>
        <taxon>Pleosporales</taxon>
        <taxon>Pleosporales incertae sedis</taxon>
        <taxon>Lojkania</taxon>
    </lineage>
</organism>
<reference evidence="5" key="1">
    <citation type="journal article" date="2020" name="Stud. Mycol.">
        <title>101 Dothideomycetes genomes: A test case for predicting lifestyles and emergence of pathogens.</title>
        <authorList>
            <person name="Haridas S."/>
            <person name="Albert R."/>
            <person name="Binder M."/>
            <person name="Bloem J."/>
            <person name="LaButti K."/>
            <person name="Salamov A."/>
            <person name="Andreopoulos B."/>
            <person name="Baker S."/>
            <person name="Barry K."/>
            <person name="Bills G."/>
            <person name="Bluhm B."/>
            <person name="Cannon C."/>
            <person name="Castanera R."/>
            <person name="Culley D."/>
            <person name="Daum C."/>
            <person name="Ezra D."/>
            <person name="Gonzalez J."/>
            <person name="Henrissat B."/>
            <person name="Kuo A."/>
            <person name="Liang C."/>
            <person name="Lipzen A."/>
            <person name="Lutzoni F."/>
            <person name="Magnuson J."/>
            <person name="Mondo S."/>
            <person name="Nolan M."/>
            <person name="Ohm R."/>
            <person name="Pangilinan J."/>
            <person name="Park H.-J."/>
            <person name="Ramirez L."/>
            <person name="Alfaro M."/>
            <person name="Sun H."/>
            <person name="Tritt A."/>
            <person name="Yoshinaga Y."/>
            <person name="Zwiers L.-H."/>
            <person name="Turgeon B."/>
            <person name="Goodwin S."/>
            <person name="Spatafora J."/>
            <person name="Crous P."/>
            <person name="Grigoriev I."/>
        </authorList>
    </citation>
    <scope>NUCLEOTIDE SEQUENCE [LARGE SCALE GENOMIC DNA]</scope>
    <source>
        <strain evidence="5">CBS 304.66</strain>
    </source>
</reference>
<dbReference type="Proteomes" id="UP000800093">
    <property type="component" value="Unassembled WGS sequence"/>
</dbReference>
<feature type="domain" description="Beta-lactamase-related" evidence="3">
    <location>
        <begin position="26"/>
        <end position="391"/>
    </location>
</feature>
<dbReference type="EMBL" id="ML986636">
    <property type="protein sequence ID" value="KAF2262805.1"/>
    <property type="molecule type" value="Genomic_DNA"/>
</dbReference>
<dbReference type="InterPro" id="IPR001466">
    <property type="entry name" value="Beta-lactam-related"/>
</dbReference>
<dbReference type="InterPro" id="IPR050789">
    <property type="entry name" value="Diverse_Enzym_Activities"/>
</dbReference>
<keyword evidence="5" id="KW-1185">Reference proteome</keyword>
<dbReference type="AlphaFoldDB" id="A0A9P4K6Y3"/>
<dbReference type="PANTHER" id="PTHR43283:SF17">
    <property type="entry name" value="(LOVD), PUTATIVE (AFU_ORTHOLOGUE AFUA_5G00920)-RELATED"/>
    <property type="match status" value="1"/>
</dbReference>
<evidence type="ECO:0000256" key="2">
    <source>
        <dbReference type="ARBA" id="ARBA00022801"/>
    </source>
</evidence>
<evidence type="ECO:0000256" key="1">
    <source>
        <dbReference type="ARBA" id="ARBA00009009"/>
    </source>
</evidence>
<protein>
    <submittedName>
        <fullName evidence="4">Beta-lactamase/transpeptidase-like protein</fullName>
    </submittedName>
</protein>
<dbReference type="InterPro" id="IPR012338">
    <property type="entry name" value="Beta-lactam/transpept-like"/>
</dbReference>
<accession>A0A9P4K6Y3</accession>
<evidence type="ECO:0000313" key="4">
    <source>
        <dbReference type="EMBL" id="KAF2262805.1"/>
    </source>
</evidence>
<dbReference type="Pfam" id="PF00144">
    <property type="entry name" value="Beta-lactamase"/>
    <property type="match status" value="1"/>
</dbReference>
<keyword evidence="2" id="KW-0378">Hydrolase</keyword>
<dbReference type="OrthoDB" id="428260at2759"/>
<dbReference type="Gene3D" id="3.40.710.10">
    <property type="entry name" value="DD-peptidase/beta-lactamase superfamily"/>
    <property type="match status" value="1"/>
</dbReference>
<comment type="similarity">
    <text evidence="1">Belongs to the class-A beta-lactamase family.</text>
</comment>
<dbReference type="GO" id="GO:0016787">
    <property type="term" value="F:hydrolase activity"/>
    <property type="evidence" value="ECO:0007669"/>
    <property type="project" value="UniProtKB-KW"/>
</dbReference>
<proteinExistence type="inferred from homology"/>
<gene>
    <name evidence="4" type="ORF">CC78DRAFT_301871</name>
</gene>
<comment type="caution">
    <text evidence="4">The sequence shown here is derived from an EMBL/GenBank/DDBJ whole genome shotgun (WGS) entry which is preliminary data.</text>
</comment>
<dbReference type="PANTHER" id="PTHR43283">
    <property type="entry name" value="BETA-LACTAMASE-RELATED"/>
    <property type="match status" value="1"/>
</dbReference>
<name>A0A9P4K6Y3_9PLEO</name>
<evidence type="ECO:0000259" key="3">
    <source>
        <dbReference type="Pfam" id="PF00144"/>
    </source>
</evidence>